<protein>
    <submittedName>
        <fullName evidence="1">Uncharacterized protein</fullName>
    </submittedName>
</protein>
<organism evidence="1 2">
    <name type="scientific">Legionella massiliensis</name>
    <dbReference type="NCBI Taxonomy" id="1034943"/>
    <lineage>
        <taxon>Bacteria</taxon>
        <taxon>Pseudomonadati</taxon>
        <taxon>Pseudomonadota</taxon>
        <taxon>Gammaproteobacteria</taxon>
        <taxon>Legionellales</taxon>
        <taxon>Legionellaceae</taxon>
        <taxon>Legionella</taxon>
    </lineage>
</organism>
<dbReference type="OrthoDB" id="10021347at2"/>
<reference evidence="1 2" key="1">
    <citation type="submission" date="2014-06" db="EMBL/GenBank/DDBJ databases">
        <authorList>
            <person name="Urmite Genomes Urmite Genomes"/>
        </authorList>
    </citation>
    <scope>NUCLEOTIDE SEQUENCE [LARGE SCALE GENOMIC DNA]</scope>
</reference>
<proteinExistence type="predicted"/>
<dbReference type="RefSeq" id="WP_043873285.1">
    <property type="nucleotide sequence ID" value="NZ_CCVW01000001.1"/>
</dbReference>
<dbReference type="AlphaFoldDB" id="A0A078KUZ1"/>
<gene>
    <name evidence="1" type="ORF">BN59_01127</name>
</gene>
<name>A0A078KUZ1_9GAMM</name>
<keyword evidence="2" id="KW-1185">Reference proteome</keyword>
<sequence>MLHEYSIPNFHLDLTEFCKTNYQTSVKNEALTTGLSRYISERSFQKEYTTSFEIFGKEFNFGYSQDEKIQAAKALIQVLLGNKTFDTLAPHQGALSNGKLDSLVRGQPIKKLIDSYQQQNLYTSSGYVSDRFKQEIQALNTTQATHLTIGSNFK</sequence>
<evidence type="ECO:0000313" key="1">
    <source>
        <dbReference type="EMBL" id="CDZ76851.1"/>
    </source>
</evidence>
<dbReference type="EMBL" id="CCSB01000001">
    <property type="protein sequence ID" value="CDZ76851.1"/>
    <property type="molecule type" value="Genomic_DNA"/>
</dbReference>
<dbReference type="Proteomes" id="UP000044071">
    <property type="component" value="Unassembled WGS sequence"/>
</dbReference>
<evidence type="ECO:0000313" key="2">
    <source>
        <dbReference type="Proteomes" id="UP000044071"/>
    </source>
</evidence>
<accession>A0A078KUZ1</accession>